<dbReference type="OrthoDB" id="5405951at2"/>
<dbReference type="Proteomes" id="UP000094463">
    <property type="component" value="Chromosome"/>
</dbReference>
<keyword evidence="1" id="KW-1133">Transmembrane helix</keyword>
<dbReference type="EMBL" id="CP012502">
    <property type="protein sequence ID" value="AOM84222.1"/>
    <property type="molecule type" value="Genomic_DNA"/>
</dbReference>
<evidence type="ECO:0000256" key="1">
    <source>
        <dbReference type="SAM" id="Phobius"/>
    </source>
</evidence>
<accession>A0A1D7QYZ9</accession>
<feature type="domain" description="Inner membrane protein YgaP-like transmembrane" evidence="2">
    <location>
        <begin position="1"/>
        <end position="64"/>
    </location>
</feature>
<proteinExistence type="predicted"/>
<dbReference type="Pfam" id="PF11127">
    <property type="entry name" value="YgaP-like_TM"/>
    <property type="match status" value="1"/>
</dbReference>
<keyword evidence="4" id="KW-1185">Reference proteome</keyword>
<reference evidence="3 4" key="1">
    <citation type="submission" date="2015-08" db="EMBL/GenBank/DDBJ databases">
        <title>The complete genome sequence of Bacillus beveridgei MLTeJB.</title>
        <authorList>
            <person name="Hanson T.E."/>
            <person name="Mesa C."/>
            <person name="Basesman S.M."/>
            <person name="Oremland R.S."/>
        </authorList>
    </citation>
    <scope>NUCLEOTIDE SEQUENCE [LARGE SCALE GENOMIC DNA]</scope>
    <source>
        <strain evidence="3 4">MLTeJB</strain>
    </source>
</reference>
<name>A0A1D7QYZ9_9BACI</name>
<protein>
    <recommendedName>
        <fullName evidence="2">Inner membrane protein YgaP-like transmembrane domain-containing protein</fullName>
    </recommendedName>
</protein>
<organism evidence="3 4">
    <name type="scientific">Salisediminibacterium beveridgei</name>
    <dbReference type="NCBI Taxonomy" id="632773"/>
    <lineage>
        <taxon>Bacteria</taxon>
        <taxon>Bacillati</taxon>
        <taxon>Bacillota</taxon>
        <taxon>Bacilli</taxon>
        <taxon>Bacillales</taxon>
        <taxon>Bacillaceae</taxon>
        <taxon>Salisediminibacterium</taxon>
    </lineage>
</organism>
<gene>
    <name evidence="3" type="ORF">BBEV_2897</name>
</gene>
<keyword evidence="1" id="KW-0812">Transmembrane</keyword>
<dbReference type="RefSeq" id="WP_069366123.1">
    <property type="nucleotide sequence ID" value="NZ_CP012502.1"/>
</dbReference>
<evidence type="ECO:0000313" key="3">
    <source>
        <dbReference type="EMBL" id="AOM84222.1"/>
    </source>
</evidence>
<dbReference type="AlphaFoldDB" id="A0A1D7QYZ9"/>
<feature type="transmembrane region" description="Helical" evidence="1">
    <location>
        <begin position="33"/>
        <end position="56"/>
    </location>
</feature>
<dbReference type="InterPro" id="IPR021309">
    <property type="entry name" value="YgaP-like_TM"/>
</dbReference>
<sequence>MKANIGSTDRAIRIVIGITVLSLYFFLEGGARYIGLIGLVPILTALINFCPAYSLLGMNTCKVKSNQ</sequence>
<dbReference type="KEGG" id="bbev:BBEV_2897"/>
<evidence type="ECO:0000313" key="4">
    <source>
        <dbReference type="Proteomes" id="UP000094463"/>
    </source>
</evidence>
<feature type="transmembrane region" description="Helical" evidence="1">
    <location>
        <begin position="12"/>
        <end position="27"/>
    </location>
</feature>
<evidence type="ECO:0000259" key="2">
    <source>
        <dbReference type="Pfam" id="PF11127"/>
    </source>
</evidence>
<keyword evidence="1" id="KW-0472">Membrane</keyword>
<dbReference type="STRING" id="632773.BBEV_2897"/>